<dbReference type="AlphaFoldDB" id="A0A0D3IAH3"/>
<dbReference type="HOGENOM" id="CLU_2101545_0_0_1"/>
<evidence type="ECO:0000313" key="3">
    <source>
        <dbReference type="EnsemblProtists" id="EOD08258"/>
    </source>
</evidence>
<protein>
    <submittedName>
        <fullName evidence="3">Uncharacterized protein</fullName>
    </submittedName>
</protein>
<keyword evidence="2" id="KW-0732">Signal</keyword>
<dbReference type="Proteomes" id="UP000013827">
    <property type="component" value="Unassembled WGS sequence"/>
</dbReference>
<reference evidence="3" key="2">
    <citation type="submission" date="2024-10" db="UniProtKB">
        <authorList>
            <consortium name="EnsemblProtists"/>
        </authorList>
    </citation>
    <scope>IDENTIFICATION</scope>
</reference>
<dbReference type="EnsemblProtists" id="EOD08258">
    <property type="protein sequence ID" value="EOD08258"/>
    <property type="gene ID" value="EMIHUDRAFT_446374"/>
</dbReference>
<sequence length="116" mass="12178">MLRYLCFLLAAASPLASALRVAPVVAAPAARASRSSPVSMGWEWITEAGGPQGDKFKKGTDYMFFQGPTPKTGVQDDLPNLFSKENFEEFEITPLMIAAAVTGGGSLAVVASVVLA</sequence>
<feature type="signal peptide" evidence="2">
    <location>
        <begin position="1"/>
        <end position="18"/>
    </location>
</feature>
<proteinExistence type="predicted"/>
<evidence type="ECO:0000313" key="4">
    <source>
        <dbReference type="Proteomes" id="UP000013827"/>
    </source>
</evidence>
<evidence type="ECO:0000256" key="1">
    <source>
        <dbReference type="SAM" id="Phobius"/>
    </source>
</evidence>
<organism evidence="3 4">
    <name type="scientific">Emiliania huxleyi (strain CCMP1516)</name>
    <dbReference type="NCBI Taxonomy" id="280463"/>
    <lineage>
        <taxon>Eukaryota</taxon>
        <taxon>Haptista</taxon>
        <taxon>Haptophyta</taxon>
        <taxon>Prymnesiophyceae</taxon>
        <taxon>Isochrysidales</taxon>
        <taxon>Noelaerhabdaceae</taxon>
        <taxon>Emiliania</taxon>
    </lineage>
</organism>
<reference evidence="4" key="1">
    <citation type="journal article" date="2013" name="Nature">
        <title>Pan genome of the phytoplankton Emiliania underpins its global distribution.</title>
        <authorList>
            <person name="Read B.A."/>
            <person name="Kegel J."/>
            <person name="Klute M.J."/>
            <person name="Kuo A."/>
            <person name="Lefebvre S.C."/>
            <person name="Maumus F."/>
            <person name="Mayer C."/>
            <person name="Miller J."/>
            <person name="Monier A."/>
            <person name="Salamov A."/>
            <person name="Young J."/>
            <person name="Aguilar M."/>
            <person name="Claverie J.M."/>
            <person name="Frickenhaus S."/>
            <person name="Gonzalez K."/>
            <person name="Herman E.K."/>
            <person name="Lin Y.C."/>
            <person name="Napier J."/>
            <person name="Ogata H."/>
            <person name="Sarno A.F."/>
            <person name="Shmutz J."/>
            <person name="Schroeder D."/>
            <person name="de Vargas C."/>
            <person name="Verret F."/>
            <person name="von Dassow P."/>
            <person name="Valentin K."/>
            <person name="Van de Peer Y."/>
            <person name="Wheeler G."/>
            <person name="Dacks J.B."/>
            <person name="Delwiche C.F."/>
            <person name="Dyhrman S.T."/>
            <person name="Glockner G."/>
            <person name="John U."/>
            <person name="Richards T."/>
            <person name="Worden A.Z."/>
            <person name="Zhang X."/>
            <person name="Grigoriev I.V."/>
            <person name="Allen A.E."/>
            <person name="Bidle K."/>
            <person name="Borodovsky M."/>
            <person name="Bowler C."/>
            <person name="Brownlee C."/>
            <person name="Cock J.M."/>
            <person name="Elias M."/>
            <person name="Gladyshev V.N."/>
            <person name="Groth M."/>
            <person name="Guda C."/>
            <person name="Hadaegh A."/>
            <person name="Iglesias-Rodriguez M.D."/>
            <person name="Jenkins J."/>
            <person name="Jones B.M."/>
            <person name="Lawson T."/>
            <person name="Leese F."/>
            <person name="Lindquist E."/>
            <person name="Lobanov A."/>
            <person name="Lomsadze A."/>
            <person name="Malik S.B."/>
            <person name="Marsh M.E."/>
            <person name="Mackinder L."/>
            <person name="Mock T."/>
            <person name="Mueller-Roeber B."/>
            <person name="Pagarete A."/>
            <person name="Parker M."/>
            <person name="Probert I."/>
            <person name="Quesneville H."/>
            <person name="Raines C."/>
            <person name="Rensing S.A."/>
            <person name="Riano-Pachon D.M."/>
            <person name="Richier S."/>
            <person name="Rokitta S."/>
            <person name="Shiraiwa Y."/>
            <person name="Soanes D.M."/>
            <person name="van der Giezen M."/>
            <person name="Wahlund T.M."/>
            <person name="Williams B."/>
            <person name="Wilson W."/>
            <person name="Wolfe G."/>
            <person name="Wurch L.L."/>
        </authorList>
    </citation>
    <scope>NUCLEOTIDE SEQUENCE</scope>
</reference>
<accession>A0A0D3IAH3</accession>
<keyword evidence="4" id="KW-1185">Reference proteome</keyword>
<dbReference type="RefSeq" id="XP_005760687.1">
    <property type="nucleotide sequence ID" value="XM_005760630.1"/>
</dbReference>
<name>A0A0D3IAH3_EMIH1</name>
<dbReference type="GeneID" id="17254414"/>
<dbReference type="KEGG" id="ehx:EMIHUDRAFT_446374"/>
<dbReference type="PaxDb" id="2903-EOD08258"/>
<keyword evidence="1" id="KW-1133">Transmembrane helix</keyword>
<feature type="chain" id="PRO_5044277918" evidence="2">
    <location>
        <begin position="19"/>
        <end position="116"/>
    </location>
</feature>
<keyword evidence="1" id="KW-0812">Transmembrane</keyword>
<evidence type="ECO:0000256" key="2">
    <source>
        <dbReference type="SAM" id="SignalP"/>
    </source>
</evidence>
<feature type="transmembrane region" description="Helical" evidence="1">
    <location>
        <begin position="92"/>
        <end position="115"/>
    </location>
</feature>
<keyword evidence="1" id="KW-0472">Membrane</keyword>